<proteinExistence type="predicted"/>
<dbReference type="EMBL" id="JAOYFB010000037">
    <property type="protein sequence ID" value="KAK4023191.1"/>
    <property type="molecule type" value="Genomic_DNA"/>
</dbReference>
<evidence type="ECO:0000313" key="1">
    <source>
        <dbReference type="EMBL" id="KAK4023191.1"/>
    </source>
</evidence>
<accession>A0ABR0ADI2</accession>
<sequence length="140" mass="15695">MAIQQRKAGLASNAYCRLNNNPPTCMTHVLISVSKLRQVTRALGFKKDVLRLVVPFIVSEKAQKETSLSFNNISVLCDLNTLRWTLGRAQWLQLSNGKMIIRDGNQAFGDSRVIGVWSDLSRSLQLIRADKDFLTSGEET</sequence>
<comment type="caution">
    <text evidence="1">The sequence shown here is derived from an EMBL/GenBank/DDBJ whole genome shotgun (WGS) entry which is preliminary data.</text>
</comment>
<gene>
    <name evidence="1" type="ORF">OUZ56_008617</name>
</gene>
<keyword evidence="2" id="KW-1185">Reference proteome</keyword>
<organism evidence="1 2">
    <name type="scientific">Daphnia magna</name>
    <dbReference type="NCBI Taxonomy" id="35525"/>
    <lineage>
        <taxon>Eukaryota</taxon>
        <taxon>Metazoa</taxon>
        <taxon>Ecdysozoa</taxon>
        <taxon>Arthropoda</taxon>
        <taxon>Crustacea</taxon>
        <taxon>Branchiopoda</taxon>
        <taxon>Diplostraca</taxon>
        <taxon>Cladocera</taxon>
        <taxon>Anomopoda</taxon>
        <taxon>Daphniidae</taxon>
        <taxon>Daphnia</taxon>
    </lineage>
</organism>
<protein>
    <submittedName>
        <fullName evidence="1">Uncharacterized protein</fullName>
    </submittedName>
</protein>
<evidence type="ECO:0000313" key="2">
    <source>
        <dbReference type="Proteomes" id="UP001234178"/>
    </source>
</evidence>
<reference evidence="1 2" key="1">
    <citation type="journal article" date="2023" name="Nucleic Acids Res.">
        <title>The hologenome of Daphnia magna reveals possible DNA methylation and microbiome-mediated evolution of the host genome.</title>
        <authorList>
            <person name="Chaturvedi A."/>
            <person name="Li X."/>
            <person name="Dhandapani V."/>
            <person name="Marshall H."/>
            <person name="Kissane S."/>
            <person name="Cuenca-Cambronero M."/>
            <person name="Asole G."/>
            <person name="Calvet F."/>
            <person name="Ruiz-Romero M."/>
            <person name="Marangio P."/>
            <person name="Guigo R."/>
            <person name="Rago D."/>
            <person name="Mirbahai L."/>
            <person name="Eastwood N."/>
            <person name="Colbourne J.K."/>
            <person name="Zhou J."/>
            <person name="Mallon E."/>
            <person name="Orsini L."/>
        </authorList>
    </citation>
    <scope>NUCLEOTIDE SEQUENCE [LARGE SCALE GENOMIC DNA]</scope>
    <source>
        <strain evidence="1">LRV0_1</strain>
    </source>
</reference>
<name>A0ABR0ADI2_9CRUS</name>
<dbReference type="Proteomes" id="UP001234178">
    <property type="component" value="Unassembled WGS sequence"/>
</dbReference>